<dbReference type="EMBL" id="CP021434">
    <property type="protein sequence ID" value="ARU63620.1"/>
    <property type="molecule type" value="Genomic_DNA"/>
</dbReference>
<keyword evidence="1" id="KW-0479">Metal-binding</keyword>
<sequence>MPSCTTCRSAPTSMTTKEEQKMAVQKLQWQPTESAELRDEVLQKVRFAAERLKDADPNANPNTFLGSGAAGLCLLFGQLDRLFPEAGWDLVGHQQLVTIQQRLQTQGAPNLSLWSGLGGILLAVKALSRDGQRYQTMIGSLLRSLVGSLREQLPDKRAGIANDLVMIDYDTIGGMAGVGRVLLAFADREEVQAALADVLHYLIELCGEKEAHGMLVPAWHIHCHNHYRDDEKESFPKGSFNLGLSHGISGPMALMSLALLQGIEVPGQREAIRRTADFVQGFQVTHDGEPLWPGRVSFDNWREGVAPTVGVRDSWCYGAPGIGRAVWLAGAALGDDSLQEAGAAAYRGIAKREDSKHSMDAPTICHGWGGLMHLVQRMQADTGQPELAVCRDDLARLVLSTFSEAHPFGFDDSKPVTDPGLLEGAAGVALTLLSLVTDEAPDWDAVLMIS</sequence>
<gene>
    <name evidence="2" type="ORF">CBW65_23340</name>
</gene>
<dbReference type="PRINTS" id="PR01955">
    <property type="entry name" value="LANCFRANKIA"/>
</dbReference>
<keyword evidence="1" id="KW-0862">Zinc</keyword>
<dbReference type="AlphaFoldDB" id="A0A1Y0ITJ4"/>
<feature type="binding site" evidence="1">
    <location>
        <position position="365"/>
    </location>
    <ligand>
        <name>Zn(2+)</name>
        <dbReference type="ChEBI" id="CHEBI:29105"/>
    </ligand>
</feature>
<keyword evidence="3" id="KW-1185">Reference proteome</keyword>
<dbReference type="SMART" id="SM01260">
    <property type="entry name" value="LANC_like"/>
    <property type="match status" value="1"/>
</dbReference>
<name>A0A1Y0ITJ4_9BACL</name>
<accession>A0A1Y0ITJ4</accession>
<dbReference type="Gene3D" id="1.50.10.20">
    <property type="match status" value="1"/>
</dbReference>
<organism evidence="2 3">
    <name type="scientific">Tumebacillus avium</name>
    <dbReference type="NCBI Taxonomy" id="1903704"/>
    <lineage>
        <taxon>Bacteria</taxon>
        <taxon>Bacillati</taxon>
        <taxon>Bacillota</taxon>
        <taxon>Bacilli</taxon>
        <taxon>Bacillales</taxon>
        <taxon>Alicyclobacillaceae</taxon>
        <taxon>Tumebacillus</taxon>
    </lineage>
</organism>
<dbReference type="GO" id="GO:0046872">
    <property type="term" value="F:metal ion binding"/>
    <property type="evidence" value="ECO:0007669"/>
    <property type="project" value="UniProtKB-KW"/>
</dbReference>
<protein>
    <recommendedName>
        <fullName evidence="4">Lanthionine synthetase C family protein</fullName>
    </recommendedName>
</protein>
<dbReference type="KEGG" id="tum:CBW65_23340"/>
<evidence type="ECO:0008006" key="4">
    <source>
        <dbReference type="Google" id="ProtNLM"/>
    </source>
</evidence>
<evidence type="ECO:0000313" key="3">
    <source>
        <dbReference type="Proteomes" id="UP000195437"/>
    </source>
</evidence>
<dbReference type="Pfam" id="PF05147">
    <property type="entry name" value="LANC_like"/>
    <property type="match status" value="1"/>
</dbReference>
<dbReference type="GO" id="GO:0031179">
    <property type="term" value="P:peptide modification"/>
    <property type="evidence" value="ECO:0007669"/>
    <property type="project" value="InterPro"/>
</dbReference>
<dbReference type="CDD" id="cd04793">
    <property type="entry name" value="LanC"/>
    <property type="match status" value="1"/>
</dbReference>
<dbReference type="SUPFAM" id="SSF158745">
    <property type="entry name" value="LanC-like"/>
    <property type="match status" value="1"/>
</dbReference>
<feature type="binding site" evidence="1">
    <location>
        <position position="316"/>
    </location>
    <ligand>
        <name>Zn(2+)</name>
        <dbReference type="ChEBI" id="CHEBI:29105"/>
    </ligand>
</feature>
<dbReference type="InterPro" id="IPR033889">
    <property type="entry name" value="LanC"/>
</dbReference>
<evidence type="ECO:0000256" key="1">
    <source>
        <dbReference type="PIRSR" id="PIRSR607822-1"/>
    </source>
</evidence>
<evidence type="ECO:0000313" key="2">
    <source>
        <dbReference type="EMBL" id="ARU63620.1"/>
    </source>
</evidence>
<dbReference type="PRINTS" id="PR01950">
    <property type="entry name" value="LANCSUPER"/>
</dbReference>
<feature type="binding site" evidence="1">
    <location>
        <position position="366"/>
    </location>
    <ligand>
        <name>Zn(2+)</name>
        <dbReference type="ChEBI" id="CHEBI:29105"/>
    </ligand>
</feature>
<proteinExistence type="predicted"/>
<dbReference type="Proteomes" id="UP000195437">
    <property type="component" value="Chromosome"/>
</dbReference>
<reference evidence="3" key="1">
    <citation type="submission" date="2017-05" db="EMBL/GenBank/DDBJ databases">
        <authorList>
            <person name="Sung H."/>
        </authorList>
    </citation>
    <scope>NUCLEOTIDE SEQUENCE [LARGE SCALE GENOMIC DNA]</scope>
    <source>
        <strain evidence="3">AR23208</strain>
    </source>
</reference>
<dbReference type="InterPro" id="IPR007822">
    <property type="entry name" value="LANC-like"/>
</dbReference>